<evidence type="ECO:0000256" key="1">
    <source>
        <dbReference type="ARBA" id="ARBA00009257"/>
    </source>
</evidence>
<sequence length="1333" mass="148528">MNADQDGDPLPNGGVDVKLPANRPAYAQDPSQLPLQALQNLYLSTGTVQLPTFNVQHPSNAAPSALQSRISVLVSEGQTDAIDWQTPLAFTQQRHTEKIQGYQNPVESWRVKDRMKTVSVALVLCLNVGVDPPDVVKPSPCARLEAWVDPLANSSVKAVEKIGDALQKQYERWQPRARYKQSLDPTIDDIKKLCVGMRKSSKDERVLFHYNGHGVPKPTANGEIWVFNKNYTQYIPLSVYDMQLWMGVPSLYVYDCSNAGMIVESFLQFANSHQEEYEYQRKNFPDEQKEVPPQYRSCIHLASCASGEELPTNPLLPADLFTACLTTPIKMALLWYTLHNTTRLLPEITLEMIDKIPGQMNDRRTMLGELNWIFTAVTDTIAWNSLPRELFHRLFRQDLLVASLFRNFLLAERVMRSYKCSPISYPNIPHSTAQHPMWDAWDFALDACLCQLPAVLEGAPYIYSTFFTEQLTAFQVWLTYGNEKRHPPEQLPIVLQVLLSQSHRLRALDLLGRFVDLGPWAVNQALSVGIFPYVLKLLQSSARELRPLLVFIWAKILAVDDTCQGEIIREGGHKYFVDILADTYLPVEHRTMAAFVMSRTVADNAAGKDVGLKDNVIAVCLEQITEGRGMLRQWVAITLGVIWTKYPAARWAAVRDSAYEKLYPLLKDRVPEVRAAAIFALGTFVGNDADRSDHANAIDSAIGMQLCSVAANEASPLVRMDLVVALQWLVLHFEPQFTAVAYQFEEEEKVRESMGLPITSIRDSDSPVNNRSPDNLAATVLRKAASKPSLSFSSGSIRHGNVFQNVWKVLMNAAKDPYPEVAQAAQTVVHHIKSILIQRETSSPAGRSTPDAGIAGSPKTNHLMGDGDSPPTPGGNLRPPANRLNSQVSMESRKSTGSSNDSALTLGYSQKYFRSRRQFDPGPNEEEGEDEGVVTNIEPLVTSEYVQWAGKTFALPMIKLRDDQDPTAERHFRREWKYIRNRSARNTTSIDSQNLGALKYDTQMFFNRNPEVPSHVVFDPVEAVIYVADRSHITIWNYKKSFRVGSFFNGNVRPHRITDMELINAHDAPLLLVATDEGSLRVWKNISAAEKTREDLVTGWQALPEILSTPSTSTPSAGLIFSWEALTQHVIVAGDCKTMRIWDTANESKVLDIATKVDSGVGCVASEPGCRGLFVAGYGDGSVRLYDRRLPATEAQVMVFDGHLTPVVATRMPPNVLNNKIYSASTDGDVKLWDARMPNPLLVIKTVPGLSCVDFHSRAELFCCGSTAQTANIYSFVGTALGSIRHYEGFMGQRIGPVASVAFHPYKATLAVASTDSFVSVYSGLSDKKFIRQ</sequence>
<reference evidence="7 8" key="1">
    <citation type="journal article" date="2016" name="Nat. Commun.">
        <title>Extremotolerant tardigrade genome and improved radiotolerance of human cultured cells by tardigrade-unique protein.</title>
        <authorList>
            <person name="Hashimoto T."/>
            <person name="Horikawa D.D."/>
            <person name="Saito Y."/>
            <person name="Kuwahara H."/>
            <person name="Kozuka-Hata H."/>
            <person name="Shin-I T."/>
            <person name="Minakuchi Y."/>
            <person name="Ohishi K."/>
            <person name="Motoyama A."/>
            <person name="Aizu T."/>
            <person name="Enomoto A."/>
            <person name="Kondo K."/>
            <person name="Tanaka S."/>
            <person name="Hara Y."/>
            <person name="Koshikawa S."/>
            <person name="Sagara H."/>
            <person name="Miura T."/>
            <person name="Yokobori S."/>
            <person name="Miyagawa K."/>
            <person name="Suzuki Y."/>
            <person name="Kubo T."/>
            <person name="Oyama M."/>
            <person name="Kohara Y."/>
            <person name="Fujiyama A."/>
            <person name="Arakawa K."/>
            <person name="Katayama T."/>
            <person name="Toyoda A."/>
            <person name="Kunieda T."/>
        </authorList>
    </citation>
    <scope>NUCLEOTIDE SEQUENCE [LARGE SCALE GENOMIC DNA]</scope>
    <source>
        <strain evidence="7 8">YOKOZUNA-1</strain>
    </source>
</reference>
<dbReference type="GO" id="GO:0009267">
    <property type="term" value="P:cellular response to starvation"/>
    <property type="evidence" value="ECO:0007669"/>
    <property type="project" value="TreeGrafter"/>
</dbReference>
<dbReference type="PANTHER" id="PTHR12848:SF16">
    <property type="entry name" value="REGULATORY-ASSOCIATED PROTEIN OF MTOR"/>
    <property type="match status" value="1"/>
</dbReference>
<dbReference type="SUPFAM" id="SSF50978">
    <property type="entry name" value="WD40 repeat-like"/>
    <property type="match status" value="1"/>
</dbReference>
<dbReference type="GO" id="GO:0030307">
    <property type="term" value="P:positive regulation of cell growth"/>
    <property type="evidence" value="ECO:0007669"/>
    <property type="project" value="TreeGrafter"/>
</dbReference>
<dbReference type="InterPro" id="IPR000357">
    <property type="entry name" value="HEAT"/>
</dbReference>
<feature type="domain" description="Raptor N-terminal CASPase-like" evidence="6">
    <location>
        <begin position="114"/>
        <end position="267"/>
    </location>
</feature>
<dbReference type="InterPro" id="IPR016024">
    <property type="entry name" value="ARM-type_fold"/>
</dbReference>
<evidence type="ECO:0000256" key="3">
    <source>
        <dbReference type="ARBA" id="ARBA00022737"/>
    </source>
</evidence>
<proteinExistence type="inferred from homology"/>
<dbReference type="OrthoDB" id="10262360at2759"/>
<evidence type="ECO:0000259" key="6">
    <source>
        <dbReference type="SMART" id="SM01302"/>
    </source>
</evidence>
<dbReference type="PANTHER" id="PTHR12848">
    <property type="entry name" value="REGULATORY-ASSOCIATED PROTEIN OF MTOR"/>
    <property type="match status" value="1"/>
</dbReference>
<dbReference type="GO" id="GO:0031931">
    <property type="term" value="C:TORC1 complex"/>
    <property type="evidence" value="ECO:0007669"/>
    <property type="project" value="InterPro"/>
</dbReference>
<dbReference type="GO" id="GO:0010506">
    <property type="term" value="P:regulation of autophagy"/>
    <property type="evidence" value="ECO:0007669"/>
    <property type="project" value="TreeGrafter"/>
</dbReference>
<evidence type="ECO:0000256" key="5">
    <source>
        <dbReference type="SAM" id="MobiDB-lite"/>
    </source>
</evidence>
<organism evidence="7 8">
    <name type="scientific">Ramazzottius varieornatus</name>
    <name type="common">Water bear</name>
    <name type="synonym">Tardigrade</name>
    <dbReference type="NCBI Taxonomy" id="947166"/>
    <lineage>
        <taxon>Eukaryota</taxon>
        <taxon>Metazoa</taxon>
        <taxon>Ecdysozoa</taxon>
        <taxon>Tardigrada</taxon>
        <taxon>Eutardigrada</taxon>
        <taxon>Parachela</taxon>
        <taxon>Hypsibioidea</taxon>
        <taxon>Ramazzottiidae</taxon>
        <taxon>Ramazzottius</taxon>
    </lineage>
</organism>
<name>A0A1D1W1X9_RAMVA</name>
<dbReference type="STRING" id="947166.A0A1D1W1X9"/>
<dbReference type="SMART" id="SM00320">
    <property type="entry name" value="WD40"/>
    <property type="match status" value="5"/>
</dbReference>
<comment type="caution">
    <text evidence="7">The sequence shown here is derived from an EMBL/GenBank/DDBJ whole genome shotgun (WGS) entry which is preliminary data.</text>
</comment>
<dbReference type="GO" id="GO:0030674">
    <property type="term" value="F:protein-macromolecule adaptor activity"/>
    <property type="evidence" value="ECO:0007669"/>
    <property type="project" value="TreeGrafter"/>
</dbReference>
<keyword evidence="2 4" id="KW-0853">WD repeat</keyword>
<evidence type="ECO:0000256" key="2">
    <source>
        <dbReference type="ARBA" id="ARBA00022574"/>
    </source>
</evidence>
<dbReference type="InterPro" id="IPR029347">
    <property type="entry name" value="Raptor_N"/>
</dbReference>
<gene>
    <name evidence="7" type="primary">RvY_16150-1</name>
    <name evidence="7" type="synonym">RvY_16150.1</name>
    <name evidence="7" type="ORF">RvY_16150</name>
</gene>
<dbReference type="InterPro" id="IPR036322">
    <property type="entry name" value="WD40_repeat_dom_sf"/>
</dbReference>
<dbReference type="Gene3D" id="1.25.10.10">
    <property type="entry name" value="Leucine-rich Repeat Variant"/>
    <property type="match status" value="1"/>
</dbReference>
<feature type="compositionally biased region" description="Polar residues" evidence="5">
    <location>
        <begin position="883"/>
        <end position="903"/>
    </location>
</feature>
<dbReference type="GO" id="GO:0038202">
    <property type="term" value="P:TORC1 signaling"/>
    <property type="evidence" value="ECO:0007669"/>
    <property type="project" value="TreeGrafter"/>
</dbReference>
<accession>A0A1D1W1X9</accession>
<dbReference type="SMART" id="SM01302">
    <property type="entry name" value="Raptor_N"/>
    <property type="match status" value="1"/>
</dbReference>
<dbReference type="PROSITE" id="PS50082">
    <property type="entry name" value="WD_REPEATS_2"/>
    <property type="match status" value="1"/>
</dbReference>
<feature type="region of interest" description="Disordered" evidence="5">
    <location>
        <begin position="839"/>
        <end position="907"/>
    </location>
</feature>
<dbReference type="Proteomes" id="UP000186922">
    <property type="component" value="Unassembled WGS sequence"/>
</dbReference>
<evidence type="ECO:0000256" key="4">
    <source>
        <dbReference type="PROSITE-ProRule" id="PRU00221"/>
    </source>
</evidence>
<dbReference type="GO" id="GO:0005737">
    <property type="term" value="C:cytoplasm"/>
    <property type="evidence" value="ECO:0007669"/>
    <property type="project" value="TreeGrafter"/>
</dbReference>
<evidence type="ECO:0000313" key="7">
    <source>
        <dbReference type="EMBL" id="GAV06118.1"/>
    </source>
</evidence>
<comment type="similarity">
    <text evidence="1">Belongs to the WD repeat RAPTOR family.</text>
</comment>
<dbReference type="Pfam" id="PF00400">
    <property type="entry name" value="WD40"/>
    <property type="match status" value="1"/>
</dbReference>
<dbReference type="Pfam" id="PF14538">
    <property type="entry name" value="Raptor_N"/>
    <property type="match status" value="1"/>
</dbReference>
<dbReference type="InterPro" id="IPR004083">
    <property type="entry name" value="Raptor"/>
</dbReference>
<dbReference type="Pfam" id="PF02985">
    <property type="entry name" value="HEAT"/>
    <property type="match status" value="1"/>
</dbReference>
<evidence type="ECO:0000313" key="8">
    <source>
        <dbReference type="Proteomes" id="UP000186922"/>
    </source>
</evidence>
<dbReference type="InterPro" id="IPR011989">
    <property type="entry name" value="ARM-like"/>
</dbReference>
<feature type="repeat" description="WD" evidence="4">
    <location>
        <begin position="1200"/>
        <end position="1243"/>
    </location>
</feature>
<keyword evidence="3" id="KW-0677">Repeat</keyword>
<dbReference type="EMBL" id="BDGG01000013">
    <property type="protein sequence ID" value="GAV06118.1"/>
    <property type="molecule type" value="Genomic_DNA"/>
</dbReference>
<dbReference type="GO" id="GO:0071230">
    <property type="term" value="P:cellular response to amino acid stimulus"/>
    <property type="evidence" value="ECO:0007669"/>
    <property type="project" value="TreeGrafter"/>
</dbReference>
<dbReference type="SUPFAM" id="SSF48371">
    <property type="entry name" value="ARM repeat"/>
    <property type="match status" value="1"/>
</dbReference>
<dbReference type="InterPro" id="IPR001680">
    <property type="entry name" value="WD40_rpt"/>
</dbReference>
<dbReference type="FunFam" id="1.25.10.10:FF:000276">
    <property type="entry name" value="Regulatory-associated protein of mTOR isoform 1"/>
    <property type="match status" value="1"/>
</dbReference>
<protein>
    <recommendedName>
        <fullName evidence="6">Raptor N-terminal CASPase-like domain-containing protein</fullName>
    </recommendedName>
</protein>
<dbReference type="PRINTS" id="PR01547">
    <property type="entry name" value="YEAST176DUF"/>
</dbReference>
<dbReference type="Gene3D" id="2.130.10.10">
    <property type="entry name" value="YVTN repeat-like/Quinoprotein amine dehydrogenase"/>
    <property type="match status" value="1"/>
</dbReference>
<feature type="region of interest" description="Disordered" evidence="5">
    <location>
        <begin position="1"/>
        <end position="28"/>
    </location>
</feature>
<keyword evidence="8" id="KW-1185">Reference proteome</keyword>
<dbReference type="InterPro" id="IPR015943">
    <property type="entry name" value="WD40/YVTN_repeat-like_dom_sf"/>
</dbReference>
<dbReference type="PROSITE" id="PS50294">
    <property type="entry name" value="WD_REPEATS_REGION"/>
    <property type="match status" value="1"/>
</dbReference>